<feature type="domain" description="T6SS Phospholipase effector Tle1-like catalytic" evidence="1">
    <location>
        <begin position="192"/>
        <end position="282"/>
    </location>
</feature>
<dbReference type="InterPro" id="IPR018712">
    <property type="entry name" value="Tle1-like_cat"/>
</dbReference>
<dbReference type="Pfam" id="PF09994">
    <property type="entry name" value="T6SS_Tle1-like_cat"/>
    <property type="match status" value="1"/>
</dbReference>
<name>A0A9X3C733_9FLAO</name>
<evidence type="ECO:0000313" key="3">
    <source>
        <dbReference type="Proteomes" id="UP001151079"/>
    </source>
</evidence>
<dbReference type="EMBL" id="JAOZEW010000041">
    <property type="protein sequence ID" value="MCV9930582.1"/>
    <property type="molecule type" value="Genomic_DNA"/>
</dbReference>
<sequence length="456" mass="52434">MSIVFGDYTPPKKETKKFELTLGVFFDGTDNNKNNTDAKELYGKWIKGEKLTDKEIVSARAYEKNGEKKPQSSYHNDWSNVARLWDCYPKLSSVYVDGIGTETEKSDALLGAGFGSGDTGIHGKVLEGCQKLAELVGNSKKITIDTLYIDVFGFSRGAAAARVFISQINEKGAHKPMTKWQYKRSCFGYYLQKKEITVRLIKIRFLGLFDTVSSYSQNVTLSPDFKNDLEDLKLNNIQSVKNVVHFTAMDEHRENFGLTNTNPDTEKMFPGVHSDIGGSYTDGVEIVKIIDSGSKDDMKTLSEKLINEFWYIKEQLQISTFFPHDLKGERKIKKTYSYIPLHLMAEWAISKDVPFDKILVENKKYTILNDATLIQVKARLHKYVFGNAKPYSYKWYGDIHKKYQGVQEDQKAYKDYQQELTEQKYLRMLRHQYLHWSADKGSIGMKPSPNRKRETY</sequence>
<evidence type="ECO:0000313" key="2">
    <source>
        <dbReference type="EMBL" id="MCV9930582.1"/>
    </source>
</evidence>
<dbReference type="AlphaFoldDB" id="A0A9X3C733"/>
<reference evidence="2" key="1">
    <citation type="submission" date="2022-10" db="EMBL/GenBank/DDBJ databases">
        <title>Two novel species of Flavobacterium.</title>
        <authorList>
            <person name="Liu Q."/>
            <person name="Xin Y.-H."/>
        </authorList>
    </citation>
    <scope>NUCLEOTIDE SEQUENCE</scope>
    <source>
        <strain evidence="2">LS1R49</strain>
    </source>
</reference>
<dbReference type="PANTHER" id="PTHR33840">
    <property type="match status" value="1"/>
</dbReference>
<dbReference type="RefSeq" id="WP_264208648.1">
    <property type="nucleotide sequence ID" value="NZ_JAOZEW010000041.1"/>
</dbReference>
<dbReference type="Proteomes" id="UP001151079">
    <property type="component" value="Unassembled WGS sequence"/>
</dbReference>
<gene>
    <name evidence="2" type="ORF">OIU83_23175</name>
</gene>
<keyword evidence="3" id="KW-1185">Reference proteome</keyword>
<comment type="caution">
    <text evidence="2">The sequence shown here is derived from an EMBL/GenBank/DDBJ whole genome shotgun (WGS) entry which is preliminary data.</text>
</comment>
<proteinExistence type="predicted"/>
<organism evidence="2 3">
    <name type="scientific">Flavobacterium shii</name>
    <dbReference type="NCBI Taxonomy" id="2987687"/>
    <lineage>
        <taxon>Bacteria</taxon>
        <taxon>Pseudomonadati</taxon>
        <taxon>Bacteroidota</taxon>
        <taxon>Flavobacteriia</taxon>
        <taxon>Flavobacteriales</taxon>
        <taxon>Flavobacteriaceae</taxon>
        <taxon>Flavobacterium</taxon>
    </lineage>
</organism>
<dbReference type="PANTHER" id="PTHR33840:SF1">
    <property type="entry name" value="TLE1 PHOSPHOLIPASE DOMAIN-CONTAINING PROTEIN"/>
    <property type="match status" value="1"/>
</dbReference>
<accession>A0A9X3C733</accession>
<evidence type="ECO:0000259" key="1">
    <source>
        <dbReference type="Pfam" id="PF09994"/>
    </source>
</evidence>
<protein>
    <submittedName>
        <fullName evidence="2">DUF2235 domain-containing protein</fullName>
    </submittedName>
</protein>